<accession>A0ABT4T964</accession>
<evidence type="ECO:0000313" key="3">
    <source>
        <dbReference type="EMBL" id="MDA0645829.1"/>
    </source>
</evidence>
<dbReference type="Gene3D" id="3.40.50.12780">
    <property type="entry name" value="N-terminal domain of ligase-like"/>
    <property type="match status" value="1"/>
</dbReference>
<feature type="domain" description="AMP-dependent synthetase/ligase" evidence="1">
    <location>
        <begin position="151"/>
        <end position="484"/>
    </location>
</feature>
<dbReference type="Gene3D" id="3.30.300.30">
    <property type="match status" value="1"/>
</dbReference>
<keyword evidence="4" id="KW-1185">Reference proteome</keyword>
<dbReference type="NCBIfam" id="TIGR01733">
    <property type="entry name" value="AA-adenyl-dom"/>
    <property type="match status" value="1"/>
</dbReference>
<dbReference type="Pfam" id="PF00501">
    <property type="entry name" value="AMP-binding"/>
    <property type="match status" value="1"/>
</dbReference>
<dbReference type="InterPro" id="IPR042099">
    <property type="entry name" value="ANL_N_sf"/>
</dbReference>
<feature type="domain" description="AMP-binding enzyme C-terminal" evidence="2">
    <location>
        <begin position="540"/>
        <end position="612"/>
    </location>
</feature>
<dbReference type="Proteomes" id="UP001212498">
    <property type="component" value="Unassembled WGS sequence"/>
</dbReference>
<reference evidence="3 4" key="1">
    <citation type="submission" date="2022-11" db="EMBL/GenBank/DDBJ databases">
        <title>Nonomuraea corallina sp. nov., a new species of the genus Nonomuraea isolated from sea side sediment in Thai sea.</title>
        <authorList>
            <person name="Ngamcharungchit C."/>
            <person name="Matsumoto A."/>
            <person name="Suriyachadkun C."/>
            <person name="Panbangred W."/>
            <person name="Inahashi Y."/>
            <person name="Intra B."/>
        </authorList>
    </citation>
    <scope>NUCLEOTIDE SEQUENCE [LARGE SCALE GENOMIC DNA]</scope>
    <source>
        <strain evidence="3 4">DSM 43553</strain>
    </source>
</reference>
<name>A0ABT4T964_9ACTN</name>
<dbReference type="InterPro" id="IPR000873">
    <property type="entry name" value="AMP-dep_synth/lig_dom"/>
</dbReference>
<dbReference type="RefSeq" id="WP_271279332.1">
    <property type="nucleotide sequence ID" value="NZ_BAABFD010000001.1"/>
</dbReference>
<dbReference type="CDD" id="cd05930">
    <property type="entry name" value="A_NRPS"/>
    <property type="match status" value="1"/>
</dbReference>
<dbReference type="EMBL" id="JAPNUD010000157">
    <property type="protein sequence ID" value="MDA0645829.1"/>
    <property type="molecule type" value="Genomic_DNA"/>
</dbReference>
<evidence type="ECO:0000313" key="4">
    <source>
        <dbReference type="Proteomes" id="UP001212498"/>
    </source>
</evidence>
<sequence length="629" mass="66298">MENQIFEAAERLADKLDVPSGAVVAAAGLVVLARRAGADELSGEICGHEVRLPWRAPLSAVAGHAAAVPGVAGPVVPVSAGGRTLVADLGARSVEAEPLLRGHLAAVLAADAEQPAGRAWLWGEEDERVVAGAHTERAWDTDRTVASMIREHMVSRPGEVAVEQGGEVVTYRRLGELTAAVAAGFARAGVARGDLVGIGLPRRIETIAALLATWSLGAGFLPLDPAHPPLRLGRQLEAAGARFAVLPSGVDVPGCVQLSLDTGAEAAVAPPDFPVELDGVAYALSTSGSTGTPKAVAIPHAALRHCVGAIAHLIGADRPRVTCMATLTFDMSTMEIFLPLATGGRLLLVGEDLQRDPERLAAWLSGRRLDLVQATPTTWRMTVPYLEPGSLAGADVIAGGEALSAALAAGLQRTGARVWNGYGPTETTIYTVLHHVPDPPADPVPIGRPLPGIRAAVLDQWDRAAPVGQIGELVLSGPQLALGYVGDPARTAAVFQEHPGLGRVYRTGDLCAWRQDGTLAYHGRVDHQVKLRGQRVELEEIESVAERHRQVVRAAAVVVEHSANDKRLVLYAQADGLRGAELREHLEQWLPRALMPQHVAILPALPLTGSQKIDRSALQTHAETLVEAR</sequence>
<evidence type="ECO:0000259" key="2">
    <source>
        <dbReference type="Pfam" id="PF13193"/>
    </source>
</evidence>
<dbReference type="PANTHER" id="PTHR45527">
    <property type="entry name" value="NONRIBOSOMAL PEPTIDE SYNTHETASE"/>
    <property type="match status" value="1"/>
</dbReference>
<dbReference type="SUPFAM" id="SSF56801">
    <property type="entry name" value="Acetyl-CoA synthetase-like"/>
    <property type="match status" value="1"/>
</dbReference>
<dbReference type="PANTHER" id="PTHR45527:SF1">
    <property type="entry name" value="FATTY ACID SYNTHASE"/>
    <property type="match status" value="1"/>
</dbReference>
<evidence type="ECO:0000259" key="1">
    <source>
        <dbReference type="Pfam" id="PF00501"/>
    </source>
</evidence>
<organism evidence="3 4">
    <name type="scientific">Nonomuraea ferruginea</name>
    <dbReference type="NCBI Taxonomy" id="46174"/>
    <lineage>
        <taxon>Bacteria</taxon>
        <taxon>Bacillati</taxon>
        <taxon>Actinomycetota</taxon>
        <taxon>Actinomycetes</taxon>
        <taxon>Streptosporangiales</taxon>
        <taxon>Streptosporangiaceae</taxon>
        <taxon>Nonomuraea</taxon>
    </lineage>
</organism>
<gene>
    <name evidence="3" type="ORF">OUY24_34840</name>
</gene>
<dbReference type="Pfam" id="PF13193">
    <property type="entry name" value="AMP-binding_C"/>
    <property type="match status" value="1"/>
</dbReference>
<dbReference type="InterPro" id="IPR010071">
    <property type="entry name" value="AA_adenyl_dom"/>
</dbReference>
<dbReference type="InterPro" id="IPR045851">
    <property type="entry name" value="AMP-bd_C_sf"/>
</dbReference>
<proteinExistence type="predicted"/>
<dbReference type="InterPro" id="IPR025110">
    <property type="entry name" value="AMP-bd_C"/>
</dbReference>
<comment type="caution">
    <text evidence="3">The sequence shown here is derived from an EMBL/GenBank/DDBJ whole genome shotgun (WGS) entry which is preliminary data.</text>
</comment>
<protein>
    <submittedName>
        <fullName evidence="3">Amino acid adenylation domain-containing protein</fullName>
    </submittedName>
</protein>